<dbReference type="InterPro" id="IPR035892">
    <property type="entry name" value="C2_domain_sf"/>
</dbReference>
<dbReference type="STRING" id="947166.A0A1D1V228"/>
<comment type="caution">
    <text evidence="5">The sequence shown here is derived from an EMBL/GenBank/DDBJ whole genome shotgun (WGS) entry which is preliminary data.</text>
</comment>
<sequence length="433" mass="49309">MLKCKLINDVAEIAAYFSEATYRALKDCGWAEHEMLEINDDLCVCVNNLETMRTHLQTLPTTVRYFERTQYFIDSGDPVLTKFGTDCEAIFVQSLANGEKMLNDRIVESLDKLVKKMNNGTAGYISKLVNDPSAEAETYTKPLLELMDVPIDSLYGPLLKANFLRFLELLWLHILDQITAATINSKSKEAMNFLNIYQSFGTFIEYFKAGDRGLPREVIEGERYQSVKRKMFCYQLSTQELIDTFLVEVVNMHSTMTATPYGTLTIRSHYDRKTGTLVVEVLHARDVIPMDTNGFSDPFVVIRFLPARTFPNTLTGKTAVVKKSLDPQFEERFEFEIPVDKCTKESSVIYFALMDHDVMFQNEVAGEAFLPLNKLPGLRGEQTKNFAGLKEVTLPMLHPKLMDEGILADIIEILKSRDHQKEGSEFLSTLFID</sequence>
<name>A0A1D1V228_RAMVA</name>
<reference evidence="5 6" key="1">
    <citation type="journal article" date="2016" name="Nat. Commun.">
        <title>Extremotolerant tardigrade genome and improved radiotolerance of human cultured cells by tardigrade-unique protein.</title>
        <authorList>
            <person name="Hashimoto T."/>
            <person name="Horikawa D.D."/>
            <person name="Saito Y."/>
            <person name="Kuwahara H."/>
            <person name="Kozuka-Hata H."/>
            <person name="Shin-I T."/>
            <person name="Minakuchi Y."/>
            <person name="Ohishi K."/>
            <person name="Motoyama A."/>
            <person name="Aizu T."/>
            <person name="Enomoto A."/>
            <person name="Kondo K."/>
            <person name="Tanaka S."/>
            <person name="Hara Y."/>
            <person name="Koshikawa S."/>
            <person name="Sagara H."/>
            <person name="Miura T."/>
            <person name="Yokobori S."/>
            <person name="Miyagawa K."/>
            <person name="Suzuki Y."/>
            <person name="Kubo T."/>
            <person name="Oyama M."/>
            <person name="Kohara Y."/>
            <person name="Fujiyama A."/>
            <person name="Arakawa K."/>
            <person name="Katayama T."/>
            <person name="Toyoda A."/>
            <person name="Kunieda T."/>
        </authorList>
    </citation>
    <scope>NUCLEOTIDE SEQUENCE [LARGE SCALE GENOMIC DNA]</scope>
    <source>
        <strain evidence="5 6">YOKOZUNA-1</strain>
    </source>
</reference>
<dbReference type="PROSITE" id="PS51259">
    <property type="entry name" value="MHD2"/>
    <property type="match status" value="1"/>
</dbReference>
<evidence type="ECO:0000256" key="2">
    <source>
        <dbReference type="ARBA" id="ARBA00022483"/>
    </source>
</evidence>
<dbReference type="PROSITE" id="PS50004">
    <property type="entry name" value="C2"/>
    <property type="match status" value="1"/>
</dbReference>
<dbReference type="GO" id="GO:0099503">
    <property type="term" value="C:secretory vesicle"/>
    <property type="evidence" value="ECO:0007669"/>
    <property type="project" value="TreeGrafter"/>
</dbReference>
<accession>A0A1D1V228</accession>
<evidence type="ECO:0000259" key="3">
    <source>
        <dbReference type="PROSITE" id="PS50004"/>
    </source>
</evidence>
<evidence type="ECO:0000256" key="1">
    <source>
        <dbReference type="ARBA" id="ARBA00005823"/>
    </source>
</evidence>
<dbReference type="AlphaFoldDB" id="A0A1D1V228"/>
<dbReference type="GO" id="GO:0006887">
    <property type="term" value="P:exocytosis"/>
    <property type="evidence" value="ECO:0007669"/>
    <property type="project" value="UniProtKB-KW"/>
</dbReference>
<protein>
    <recommendedName>
        <fullName evidence="7">C2 domain-containing protein</fullName>
    </recommendedName>
</protein>
<keyword evidence="6" id="KW-1185">Reference proteome</keyword>
<dbReference type="SUPFAM" id="SSF49562">
    <property type="entry name" value="C2 domain (Calcium/lipid-binding domain, CaLB)"/>
    <property type="match status" value="1"/>
</dbReference>
<keyword evidence="2" id="KW-0268">Exocytosis</keyword>
<feature type="domain" description="MHD2" evidence="4">
    <location>
        <begin position="137"/>
        <end position="245"/>
    </location>
</feature>
<dbReference type="SMART" id="SM00239">
    <property type="entry name" value="C2"/>
    <property type="match status" value="1"/>
</dbReference>
<dbReference type="InterPro" id="IPR052095">
    <property type="entry name" value="UNC-13_domain"/>
</dbReference>
<gene>
    <name evidence="5" type="primary">RvY_05860-1</name>
    <name evidence="5" type="synonym">RvY_05860.1</name>
    <name evidence="5" type="ORF">RvY_05860</name>
</gene>
<dbReference type="InterPro" id="IPR014772">
    <property type="entry name" value="Munc13_dom-2"/>
</dbReference>
<proteinExistence type="inferred from homology"/>
<evidence type="ECO:0000313" key="5">
    <source>
        <dbReference type="EMBL" id="GAU94012.1"/>
    </source>
</evidence>
<evidence type="ECO:0000259" key="4">
    <source>
        <dbReference type="PROSITE" id="PS51259"/>
    </source>
</evidence>
<evidence type="ECO:0008006" key="7">
    <source>
        <dbReference type="Google" id="ProtNLM"/>
    </source>
</evidence>
<dbReference type="Pfam" id="PF00168">
    <property type="entry name" value="C2"/>
    <property type="match status" value="1"/>
</dbReference>
<organism evidence="5 6">
    <name type="scientific">Ramazzottius varieornatus</name>
    <name type="common">Water bear</name>
    <name type="synonym">Tardigrade</name>
    <dbReference type="NCBI Taxonomy" id="947166"/>
    <lineage>
        <taxon>Eukaryota</taxon>
        <taxon>Metazoa</taxon>
        <taxon>Ecdysozoa</taxon>
        <taxon>Tardigrada</taxon>
        <taxon>Eutardigrada</taxon>
        <taxon>Parachela</taxon>
        <taxon>Hypsibioidea</taxon>
        <taxon>Ramazzottiidae</taxon>
        <taxon>Ramazzottius</taxon>
    </lineage>
</organism>
<dbReference type="PANTHER" id="PTHR45999:SF4">
    <property type="entry name" value="UNC-13-4A, ISOFORM B"/>
    <property type="match status" value="1"/>
</dbReference>
<comment type="similarity">
    <text evidence="1">Belongs to the unc-13 family.</text>
</comment>
<dbReference type="EMBL" id="BDGG01000002">
    <property type="protein sequence ID" value="GAU94012.1"/>
    <property type="molecule type" value="Genomic_DNA"/>
</dbReference>
<evidence type="ECO:0000313" key="6">
    <source>
        <dbReference type="Proteomes" id="UP000186922"/>
    </source>
</evidence>
<dbReference type="InterPro" id="IPR000008">
    <property type="entry name" value="C2_dom"/>
</dbReference>
<dbReference type="PANTHER" id="PTHR45999">
    <property type="entry name" value="UNC-13-4A, ISOFORM B"/>
    <property type="match status" value="1"/>
</dbReference>
<dbReference type="Gene3D" id="2.60.40.150">
    <property type="entry name" value="C2 domain"/>
    <property type="match status" value="1"/>
</dbReference>
<feature type="domain" description="C2" evidence="3">
    <location>
        <begin position="260"/>
        <end position="386"/>
    </location>
</feature>
<dbReference type="OrthoDB" id="7976202at2759"/>
<dbReference type="Proteomes" id="UP000186922">
    <property type="component" value="Unassembled WGS sequence"/>
</dbReference>